<sequence length="216" mass="25787">MRYFLFFLLFNSGLLYAQEFKQEQGILSELLLRYGHNKQWRSSFKLEHFAQFPPLVHSSFNAQYFLDYKTNRGFKLAWGYRLAQDAGQAISHRFIQQLAWGQKLSVGQLGHRFRLEGNWGAQRRPEYRLRYRLSLERPLMGQKIDAKELYWQASEELLPGWRPQGGQYENRLAISLGYRSAGAWRLLLGIEQRLRFRPRALRQQIWGKVYYIYAIN</sequence>
<dbReference type="HOGENOM" id="CLU_1271541_0_0_10"/>
<organism evidence="2 3">
    <name type="scientific">Saprospira grandis DSM 2844</name>
    <dbReference type="NCBI Taxonomy" id="694433"/>
    <lineage>
        <taxon>Bacteria</taxon>
        <taxon>Pseudomonadati</taxon>
        <taxon>Bacteroidota</taxon>
        <taxon>Saprospiria</taxon>
        <taxon>Saprospirales</taxon>
        <taxon>Saprospiraceae</taxon>
        <taxon>Saprospira</taxon>
    </lineage>
</organism>
<dbReference type="InterPro" id="IPR019619">
    <property type="entry name" value="DUF2490"/>
</dbReference>
<dbReference type="EMBL" id="JH719942">
    <property type="protein sequence ID" value="EJF55046.1"/>
    <property type="molecule type" value="Genomic_DNA"/>
</dbReference>
<feature type="signal peptide" evidence="1">
    <location>
        <begin position="1"/>
        <end position="17"/>
    </location>
</feature>
<name>J0Y0J0_9BACT</name>
<dbReference type="Proteomes" id="UP000005113">
    <property type="component" value="Unassembled WGS sequence"/>
</dbReference>
<evidence type="ECO:0000313" key="2">
    <source>
        <dbReference type="EMBL" id="EJF55046.1"/>
    </source>
</evidence>
<accession>J0Y0J0</accession>
<dbReference type="OrthoDB" id="1121653at2"/>
<evidence type="ECO:0008006" key="4">
    <source>
        <dbReference type="Google" id="ProtNLM"/>
    </source>
</evidence>
<gene>
    <name evidence="2" type="ORF">SapgrDRAFT_3406</name>
</gene>
<protein>
    <recommendedName>
        <fullName evidence="4">DUF2490 domain-containing protein</fullName>
    </recommendedName>
</protein>
<keyword evidence="1" id="KW-0732">Signal</keyword>
<evidence type="ECO:0000256" key="1">
    <source>
        <dbReference type="SAM" id="SignalP"/>
    </source>
</evidence>
<dbReference type="Pfam" id="PF10677">
    <property type="entry name" value="DUF2490"/>
    <property type="match status" value="1"/>
</dbReference>
<feature type="chain" id="PRO_5003741151" description="DUF2490 domain-containing protein" evidence="1">
    <location>
        <begin position="18"/>
        <end position="216"/>
    </location>
</feature>
<proteinExistence type="predicted"/>
<reference evidence="3" key="1">
    <citation type="journal article" date="2012" name="Stand. Genomic Sci.">
        <title>Permanent draft genome sequence of the gliding predator Saprospira grandis strain Sa g1 (= HR1).</title>
        <authorList>
            <person name="Mavromatis K."/>
            <person name="Chertkov O."/>
            <person name="Lapidus A."/>
            <person name="Nolan M."/>
            <person name="Lucas S."/>
            <person name="Tice H."/>
            <person name="Del Rio T.G."/>
            <person name="Cheng J.F."/>
            <person name="Han C."/>
            <person name="Tapia R."/>
            <person name="Bruce D."/>
            <person name="Goodwin L.A."/>
            <person name="Pitluck S."/>
            <person name="Huntemann M."/>
            <person name="Liolios K."/>
            <person name="Pagani I."/>
            <person name="Ivanova N."/>
            <person name="Mikhailova N."/>
            <person name="Pati A."/>
            <person name="Chen A."/>
            <person name="Palaniappan K."/>
            <person name="Land M."/>
            <person name="Brambilla E.M."/>
            <person name="Rohde M."/>
            <person name="Spring S."/>
            <person name="Goker M."/>
            <person name="Detter J.C."/>
            <person name="Bristow J."/>
            <person name="Eisen J.A."/>
            <person name="Markowitz V."/>
            <person name="Hugenholtz P."/>
            <person name="Kyrpides N.C."/>
            <person name="Klenk H.P."/>
            <person name="Woyke T."/>
        </authorList>
    </citation>
    <scope>NUCLEOTIDE SEQUENCE [LARGE SCALE GENOMIC DNA]</scope>
    <source>
        <strain evidence="3">DSM 2844</strain>
    </source>
</reference>
<dbReference type="RefSeq" id="WP_002661056.1">
    <property type="nucleotide sequence ID" value="NZ_JH719942.1"/>
</dbReference>
<dbReference type="AlphaFoldDB" id="J0Y0J0"/>
<evidence type="ECO:0000313" key="3">
    <source>
        <dbReference type="Proteomes" id="UP000005113"/>
    </source>
</evidence>